<gene>
    <name evidence="2" type="ORF">MINT15_21010</name>
</gene>
<name>A0A837DBE6_9PSEU</name>
<organism evidence="2 3">
    <name type="scientific">Saccharomonospora viridis</name>
    <dbReference type="NCBI Taxonomy" id="1852"/>
    <lineage>
        <taxon>Bacteria</taxon>
        <taxon>Bacillati</taxon>
        <taxon>Actinomycetota</taxon>
        <taxon>Actinomycetes</taxon>
        <taxon>Pseudonocardiales</taxon>
        <taxon>Pseudonocardiaceae</taxon>
        <taxon>Saccharomonospora</taxon>
    </lineage>
</organism>
<protein>
    <submittedName>
        <fullName evidence="2">Uncharacterized protein</fullName>
    </submittedName>
</protein>
<proteinExistence type="predicted"/>
<sequence length="60" mass="6349">MCPLMRPPRAERAATRVVMGPSNPNGGHRLGHGVEYDRAPTGGDRSGPRDSRATHGSGQL</sequence>
<evidence type="ECO:0000256" key="1">
    <source>
        <dbReference type="SAM" id="MobiDB-lite"/>
    </source>
</evidence>
<accession>A0A837DBE6</accession>
<feature type="region of interest" description="Disordered" evidence="1">
    <location>
        <begin position="1"/>
        <end position="60"/>
    </location>
</feature>
<dbReference type="EMBL" id="JRZE01000003">
    <property type="protein sequence ID" value="KHF45219.1"/>
    <property type="molecule type" value="Genomic_DNA"/>
</dbReference>
<dbReference type="AlphaFoldDB" id="A0A837DBE6"/>
<evidence type="ECO:0000313" key="3">
    <source>
        <dbReference type="Proteomes" id="UP000030848"/>
    </source>
</evidence>
<reference evidence="2 3" key="1">
    <citation type="submission" date="2014-10" db="EMBL/GenBank/DDBJ databases">
        <title>Genome sequence of Micropolyspora internatus JCM3315.</title>
        <authorList>
            <person name="Shin S.-K."/>
            <person name="Yi H."/>
        </authorList>
    </citation>
    <scope>NUCLEOTIDE SEQUENCE [LARGE SCALE GENOMIC DNA]</scope>
    <source>
        <strain evidence="2 3">JCM 3315</strain>
    </source>
</reference>
<dbReference type="Proteomes" id="UP000030848">
    <property type="component" value="Unassembled WGS sequence"/>
</dbReference>
<comment type="caution">
    <text evidence="2">The sequence shown here is derived from an EMBL/GenBank/DDBJ whole genome shotgun (WGS) entry which is preliminary data.</text>
</comment>
<evidence type="ECO:0000313" key="2">
    <source>
        <dbReference type="EMBL" id="KHF45219.1"/>
    </source>
</evidence>